<dbReference type="Proteomes" id="UP000433876">
    <property type="component" value="Unassembled WGS sequence"/>
</dbReference>
<dbReference type="InterPro" id="IPR011701">
    <property type="entry name" value="MFS"/>
</dbReference>
<gene>
    <name evidence="8" type="ORF">SMACR_08435</name>
</gene>
<feature type="transmembrane region" description="Helical" evidence="6">
    <location>
        <begin position="475"/>
        <end position="497"/>
    </location>
</feature>
<evidence type="ECO:0000256" key="3">
    <source>
        <dbReference type="ARBA" id="ARBA00022989"/>
    </source>
</evidence>
<sequence>MDAMMLHGFIAVESGPSQPLELPSAPGKAVHRKYPGAPQEASAIELQPLTRTPKSNKSTSASRINIASTSGPQPDTTTNANFSSGPELEEQSRPGTPNADSLNDGSARSDSAEAMQSIMNPYMNRWRLLAMCLINLSNGMSDSAPGALIPAIEEYYGIGYAVVSLIFVGNALGFIAGAFFVDAIRERVGRAKTLAVGQGLISLGYIPMIATAPYPAIVVSFFFVGFGMSINLAMGNVFCGSLSNSTTALSMMHGSYGIGGTVGPLLATSMVTVFGVIWSRYYALSLGLAALGGVCGTCAFRDYERDTQQHLGSTGGQSAGTTAATAAAAPRRDWRADVAAMVSALSNRVVLLGALFIFAYQGAEVSISGWVNTFLMDSRHVSDGSVGYVTAGFWGGITLGRFLLAPPAHRIGEKLFVVIVVVGACAFQLVVWLVPNLIGNAVAVAIVGLLLGPVYPCAAAVFMRNISKQKQVSGMGVISAFGSSGGAAAPFTTGLLAQAVGTFVLHPIVIALFVVMMICWYALPNKPKRSE</sequence>
<dbReference type="Gene3D" id="1.20.1250.20">
    <property type="entry name" value="MFS general substrate transporter like domains"/>
    <property type="match status" value="2"/>
</dbReference>
<organism evidence="8 9">
    <name type="scientific">Sordaria macrospora</name>
    <dbReference type="NCBI Taxonomy" id="5147"/>
    <lineage>
        <taxon>Eukaryota</taxon>
        <taxon>Fungi</taxon>
        <taxon>Dikarya</taxon>
        <taxon>Ascomycota</taxon>
        <taxon>Pezizomycotina</taxon>
        <taxon>Sordariomycetes</taxon>
        <taxon>Sordariomycetidae</taxon>
        <taxon>Sordariales</taxon>
        <taxon>Sordariaceae</taxon>
        <taxon>Sordaria</taxon>
    </lineage>
</organism>
<keyword evidence="2 6" id="KW-0812">Transmembrane</keyword>
<feature type="transmembrane region" description="Helical" evidence="6">
    <location>
        <begin position="281"/>
        <end position="300"/>
    </location>
</feature>
<feature type="transmembrane region" description="Helical" evidence="6">
    <location>
        <begin position="385"/>
        <end position="404"/>
    </location>
</feature>
<dbReference type="Pfam" id="PF07690">
    <property type="entry name" value="MFS_1"/>
    <property type="match status" value="1"/>
</dbReference>
<feature type="compositionally biased region" description="Polar residues" evidence="5">
    <location>
        <begin position="49"/>
        <end position="84"/>
    </location>
</feature>
<feature type="transmembrane region" description="Helical" evidence="6">
    <location>
        <begin position="193"/>
        <end position="210"/>
    </location>
</feature>
<dbReference type="PROSITE" id="PS50850">
    <property type="entry name" value="MFS"/>
    <property type="match status" value="1"/>
</dbReference>
<evidence type="ECO:0000256" key="4">
    <source>
        <dbReference type="ARBA" id="ARBA00023136"/>
    </source>
</evidence>
<feature type="compositionally biased region" description="Polar residues" evidence="5">
    <location>
        <begin position="93"/>
        <end position="109"/>
    </location>
</feature>
<dbReference type="SUPFAM" id="SSF103473">
    <property type="entry name" value="MFS general substrate transporter"/>
    <property type="match status" value="1"/>
</dbReference>
<feature type="domain" description="Major facilitator superfamily (MFS) profile" evidence="7">
    <location>
        <begin position="127"/>
        <end position="528"/>
    </location>
</feature>
<accession>A0A8S8ZSD2</accession>
<evidence type="ECO:0000256" key="2">
    <source>
        <dbReference type="ARBA" id="ARBA00022692"/>
    </source>
</evidence>
<feature type="region of interest" description="Disordered" evidence="5">
    <location>
        <begin position="14"/>
        <end position="111"/>
    </location>
</feature>
<feature type="transmembrane region" description="Helical" evidence="6">
    <location>
        <begin position="158"/>
        <end position="181"/>
    </location>
</feature>
<feature type="transmembrane region" description="Helical" evidence="6">
    <location>
        <begin position="503"/>
        <end position="523"/>
    </location>
</feature>
<proteinExistence type="predicted"/>
<protein>
    <recommendedName>
        <fullName evidence="7">Major facilitator superfamily (MFS) profile domain-containing protein</fullName>
    </recommendedName>
</protein>
<feature type="transmembrane region" description="Helical" evidence="6">
    <location>
        <begin position="441"/>
        <end position="463"/>
    </location>
</feature>
<evidence type="ECO:0000256" key="5">
    <source>
        <dbReference type="SAM" id="MobiDB-lite"/>
    </source>
</evidence>
<dbReference type="GO" id="GO:0022857">
    <property type="term" value="F:transmembrane transporter activity"/>
    <property type="evidence" value="ECO:0007669"/>
    <property type="project" value="InterPro"/>
</dbReference>
<dbReference type="InterPro" id="IPR051788">
    <property type="entry name" value="MFS_Transporter"/>
</dbReference>
<dbReference type="FunFam" id="1.20.1250.20:FF:000308">
    <property type="entry name" value="MFS efflux transporter"/>
    <property type="match status" value="1"/>
</dbReference>
<evidence type="ECO:0000256" key="6">
    <source>
        <dbReference type="SAM" id="Phobius"/>
    </source>
</evidence>
<evidence type="ECO:0000313" key="8">
    <source>
        <dbReference type="EMBL" id="KAA8633674.1"/>
    </source>
</evidence>
<dbReference type="VEuPathDB" id="FungiDB:SMAC_08435"/>
<dbReference type="PANTHER" id="PTHR23514">
    <property type="entry name" value="BYPASS OF STOP CODON PROTEIN 6"/>
    <property type="match status" value="1"/>
</dbReference>
<feature type="transmembrane region" description="Helical" evidence="6">
    <location>
        <begin position="338"/>
        <end position="360"/>
    </location>
</feature>
<evidence type="ECO:0000256" key="1">
    <source>
        <dbReference type="ARBA" id="ARBA00004141"/>
    </source>
</evidence>
<evidence type="ECO:0000313" key="9">
    <source>
        <dbReference type="Proteomes" id="UP000433876"/>
    </source>
</evidence>
<dbReference type="OMA" id="CYQGSEV"/>
<dbReference type="InterPro" id="IPR020846">
    <property type="entry name" value="MFS_dom"/>
</dbReference>
<evidence type="ECO:0000259" key="7">
    <source>
        <dbReference type="PROSITE" id="PS50850"/>
    </source>
</evidence>
<feature type="transmembrane region" description="Helical" evidence="6">
    <location>
        <begin position="254"/>
        <end position="275"/>
    </location>
</feature>
<dbReference type="GO" id="GO:0016020">
    <property type="term" value="C:membrane"/>
    <property type="evidence" value="ECO:0007669"/>
    <property type="project" value="UniProtKB-SubCell"/>
</dbReference>
<dbReference type="PANTHER" id="PTHR23514:SF6">
    <property type="entry name" value="MAJOR FACILITATOR SUPERFAMILY (MFS) PROFILE DOMAIN-CONTAINING PROTEIN"/>
    <property type="match status" value="1"/>
</dbReference>
<reference evidence="8 9" key="1">
    <citation type="submission" date="2017-07" db="EMBL/GenBank/DDBJ databases">
        <title>Genome sequence of the Sordaria macrospora wild type strain R19027.</title>
        <authorList>
            <person name="Nowrousian M."/>
            <person name="Teichert I."/>
            <person name="Kueck U."/>
        </authorList>
    </citation>
    <scope>NUCLEOTIDE SEQUENCE [LARGE SCALE GENOMIC DNA]</scope>
    <source>
        <strain evidence="8 9">R19027</strain>
        <tissue evidence="8">Mycelium</tissue>
    </source>
</reference>
<comment type="subcellular location">
    <subcellularLocation>
        <location evidence="1">Membrane</location>
        <topology evidence="1">Multi-pass membrane protein</topology>
    </subcellularLocation>
</comment>
<dbReference type="InterPro" id="IPR036259">
    <property type="entry name" value="MFS_trans_sf"/>
</dbReference>
<feature type="transmembrane region" description="Helical" evidence="6">
    <location>
        <begin position="216"/>
        <end position="242"/>
    </location>
</feature>
<keyword evidence="4 6" id="KW-0472">Membrane</keyword>
<keyword evidence="3 6" id="KW-1133">Transmembrane helix</keyword>
<name>A0A8S8ZSD2_SORMA</name>
<dbReference type="EMBL" id="NMPR01000033">
    <property type="protein sequence ID" value="KAA8633674.1"/>
    <property type="molecule type" value="Genomic_DNA"/>
</dbReference>
<dbReference type="AlphaFoldDB" id="A0A8S8ZSD2"/>
<feature type="transmembrane region" description="Helical" evidence="6">
    <location>
        <begin position="416"/>
        <end position="435"/>
    </location>
</feature>
<comment type="caution">
    <text evidence="8">The sequence shown here is derived from an EMBL/GenBank/DDBJ whole genome shotgun (WGS) entry which is preliminary data.</text>
</comment>
<dbReference type="CDD" id="cd17333">
    <property type="entry name" value="MFS_FucP_MFSD4_like"/>
    <property type="match status" value="1"/>
</dbReference>
<dbReference type="FunFam" id="1.20.1250.20:FF:000286">
    <property type="entry name" value="MFS efflux transporter"/>
    <property type="match status" value="1"/>
</dbReference>